<dbReference type="AlphaFoldDB" id="A0A7X0JHH4"/>
<evidence type="ECO:0000313" key="2">
    <source>
        <dbReference type="EMBL" id="MBB6507673.1"/>
    </source>
</evidence>
<keyword evidence="3" id="KW-1185">Reference proteome</keyword>
<sequence>MNYEWDVSRARRIRLAKIGITFLAATFLFAVPVWFAVHMGLAG</sequence>
<comment type="caution">
    <text evidence="2">The sequence shown here is derived from an EMBL/GenBank/DDBJ whole genome shotgun (WGS) entry which is preliminary data.</text>
</comment>
<reference evidence="2 3" key="1">
    <citation type="submission" date="2020-08" db="EMBL/GenBank/DDBJ databases">
        <title>The Agave Microbiome: Exploring the role of microbial communities in plant adaptations to desert environments.</title>
        <authorList>
            <person name="Partida-Martinez L.P."/>
        </authorList>
    </citation>
    <scope>NUCLEOTIDE SEQUENCE [LARGE SCALE GENOMIC DNA]</scope>
    <source>
        <strain evidence="2 3">AS3.12</strain>
    </source>
</reference>
<dbReference type="RefSeq" id="WP_256413688.1">
    <property type="nucleotide sequence ID" value="NZ_JACHBU010000002.1"/>
</dbReference>
<name>A0A7X0JHH4_9HYPH</name>
<accession>A0A7X0JHH4</accession>
<feature type="transmembrane region" description="Helical" evidence="1">
    <location>
        <begin position="18"/>
        <end position="37"/>
    </location>
</feature>
<protein>
    <submittedName>
        <fullName evidence="2">Uncharacterized protein</fullName>
    </submittedName>
</protein>
<evidence type="ECO:0000313" key="3">
    <source>
        <dbReference type="Proteomes" id="UP000585437"/>
    </source>
</evidence>
<dbReference type="Proteomes" id="UP000585437">
    <property type="component" value="Unassembled WGS sequence"/>
</dbReference>
<proteinExistence type="predicted"/>
<organism evidence="2 3">
    <name type="scientific">Rhizobium soli</name>
    <dbReference type="NCBI Taxonomy" id="424798"/>
    <lineage>
        <taxon>Bacteria</taxon>
        <taxon>Pseudomonadati</taxon>
        <taxon>Pseudomonadota</taxon>
        <taxon>Alphaproteobacteria</taxon>
        <taxon>Hyphomicrobiales</taxon>
        <taxon>Rhizobiaceae</taxon>
        <taxon>Rhizobium/Agrobacterium group</taxon>
        <taxon>Rhizobium</taxon>
    </lineage>
</organism>
<dbReference type="EMBL" id="JACHBU010000002">
    <property type="protein sequence ID" value="MBB6507673.1"/>
    <property type="molecule type" value="Genomic_DNA"/>
</dbReference>
<gene>
    <name evidence="2" type="ORF">F4695_001005</name>
</gene>
<keyword evidence="1" id="KW-1133">Transmembrane helix</keyword>
<keyword evidence="1" id="KW-0472">Membrane</keyword>
<evidence type="ECO:0000256" key="1">
    <source>
        <dbReference type="SAM" id="Phobius"/>
    </source>
</evidence>
<keyword evidence="1" id="KW-0812">Transmembrane</keyword>